<feature type="compositionally biased region" description="Basic and acidic residues" evidence="1">
    <location>
        <begin position="1"/>
        <end position="11"/>
    </location>
</feature>
<proteinExistence type="predicted"/>
<evidence type="ECO:0000313" key="2">
    <source>
        <dbReference type="EMBL" id="KAH0859036.1"/>
    </source>
</evidence>
<evidence type="ECO:0000313" key="3">
    <source>
        <dbReference type="Proteomes" id="UP000824890"/>
    </source>
</evidence>
<sequence>STKSRQDRSVPDRSCSQHNDVAPEVEFAEHSVDPEEADAYWAARGEVKPPRPMTWASPLFRANPGDGCPSRSCSNGLAANFVSNYHDWKEHFFFVCVNDASMEVTFPSLGLDGVERYSRSKTNPFPPNLESLLITRDLLCGVHPFGPPFSFRPDLPVKEGSESSMDGFVPCEVLVRKEKLRSRKEKHVITNDDVADGQCFADNILRDYLDSQVGESCGEQINLDELLDFDFLWPTADLVPEFTKQSRMVNGGLLMMNRDLGASSQGARMSQFRVEMADKDIARLKDELECSRRRERGSAATEDRRFYR</sequence>
<dbReference type="Proteomes" id="UP000824890">
    <property type="component" value="Unassembled WGS sequence"/>
</dbReference>
<organism evidence="2 3">
    <name type="scientific">Brassica napus</name>
    <name type="common">Rape</name>
    <dbReference type="NCBI Taxonomy" id="3708"/>
    <lineage>
        <taxon>Eukaryota</taxon>
        <taxon>Viridiplantae</taxon>
        <taxon>Streptophyta</taxon>
        <taxon>Embryophyta</taxon>
        <taxon>Tracheophyta</taxon>
        <taxon>Spermatophyta</taxon>
        <taxon>Magnoliopsida</taxon>
        <taxon>eudicotyledons</taxon>
        <taxon>Gunneridae</taxon>
        <taxon>Pentapetalae</taxon>
        <taxon>rosids</taxon>
        <taxon>malvids</taxon>
        <taxon>Brassicales</taxon>
        <taxon>Brassicaceae</taxon>
        <taxon>Brassiceae</taxon>
        <taxon>Brassica</taxon>
    </lineage>
</organism>
<protein>
    <submittedName>
        <fullName evidence="2">Uncharacterized protein</fullName>
    </submittedName>
</protein>
<comment type="caution">
    <text evidence="2">The sequence shown here is derived from an EMBL/GenBank/DDBJ whole genome shotgun (WGS) entry which is preliminary data.</text>
</comment>
<dbReference type="EMBL" id="JAGKQM010000019">
    <property type="protein sequence ID" value="KAH0859036.1"/>
    <property type="molecule type" value="Genomic_DNA"/>
</dbReference>
<reference evidence="2 3" key="1">
    <citation type="submission" date="2021-05" db="EMBL/GenBank/DDBJ databases">
        <title>Genome Assembly of Synthetic Allotetraploid Brassica napus Reveals Homoeologous Exchanges between Subgenomes.</title>
        <authorList>
            <person name="Davis J.T."/>
        </authorList>
    </citation>
    <scope>NUCLEOTIDE SEQUENCE [LARGE SCALE GENOMIC DNA]</scope>
    <source>
        <strain evidence="3">cv. Da-Ae</strain>
        <tissue evidence="2">Seedling</tissue>
    </source>
</reference>
<name>A0ABQ7XSY2_BRANA</name>
<feature type="non-terminal residue" evidence="2">
    <location>
        <position position="1"/>
    </location>
</feature>
<gene>
    <name evidence="2" type="ORF">HID58_087297</name>
</gene>
<keyword evidence="3" id="KW-1185">Reference proteome</keyword>
<feature type="region of interest" description="Disordered" evidence="1">
    <location>
        <begin position="1"/>
        <end position="33"/>
    </location>
</feature>
<accession>A0ABQ7XSY2</accession>
<evidence type="ECO:0000256" key="1">
    <source>
        <dbReference type="SAM" id="MobiDB-lite"/>
    </source>
</evidence>